<organism evidence="2 3">
    <name type="scientific">Sphingomonas alpina</name>
    <dbReference type="NCBI Taxonomy" id="653931"/>
    <lineage>
        <taxon>Bacteria</taxon>
        <taxon>Pseudomonadati</taxon>
        <taxon>Pseudomonadota</taxon>
        <taxon>Alphaproteobacteria</taxon>
        <taxon>Sphingomonadales</taxon>
        <taxon>Sphingomonadaceae</taxon>
        <taxon>Sphingomonas</taxon>
    </lineage>
</organism>
<keyword evidence="3" id="KW-1185">Reference proteome</keyword>
<name>A0A7H0LP06_9SPHN</name>
<evidence type="ECO:0000313" key="2">
    <source>
        <dbReference type="EMBL" id="QNQ11409.1"/>
    </source>
</evidence>
<accession>A0A7H0LP06</accession>
<evidence type="ECO:0000256" key="1">
    <source>
        <dbReference type="SAM" id="MobiDB-lite"/>
    </source>
</evidence>
<dbReference type="Proteomes" id="UP000516148">
    <property type="component" value="Chromosome"/>
</dbReference>
<feature type="region of interest" description="Disordered" evidence="1">
    <location>
        <begin position="1"/>
        <end position="34"/>
    </location>
</feature>
<gene>
    <name evidence="2" type="ORF">H3Z74_09845</name>
</gene>
<dbReference type="AlphaFoldDB" id="A0A7H0LP06"/>
<feature type="region of interest" description="Disordered" evidence="1">
    <location>
        <begin position="80"/>
        <end position="102"/>
    </location>
</feature>
<reference evidence="2 3" key="1">
    <citation type="submission" date="2020-09" db="EMBL/GenBank/DDBJ databases">
        <title>Sphingomonas sp., a new species isolated from pork steak.</title>
        <authorList>
            <person name="Heidler von Heilborn D."/>
        </authorList>
    </citation>
    <scope>NUCLEOTIDE SEQUENCE [LARGE SCALE GENOMIC DNA]</scope>
    <source>
        <strain evidence="3">S8-3T</strain>
    </source>
</reference>
<dbReference type="EMBL" id="CP061038">
    <property type="protein sequence ID" value="QNQ11409.1"/>
    <property type="molecule type" value="Genomic_DNA"/>
</dbReference>
<protein>
    <submittedName>
        <fullName evidence="2">Uncharacterized protein</fullName>
    </submittedName>
</protein>
<dbReference type="RefSeq" id="WP_187763690.1">
    <property type="nucleotide sequence ID" value="NZ_CP061038.1"/>
</dbReference>
<evidence type="ECO:0000313" key="3">
    <source>
        <dbReference type="Proteomes" id="UP000516148"/>
    </source>
</evidence>
<proteinExistence type="predicted"/>
<dbReference type="KEGG" id="spap:H3Z74_09845"/>
<sequence>MTGLAIESAGGDLVGKQSPGAPSDPSLTREAFGVTRNMRLPETIDLHAVRRDYAQSAARSAPKGGIGSTLKVHSLRLPFDRPRANGRRRINPARNRLSGVAP</sequence>